<dbReference type="AlphaFoldDB" id="F0W5J8"/>
<evidence type="ECO:0000256" key="8">
    <source>
        <dbReference type="ARBA" id="ARBA00048679"/>
    </source>
</evidence>
<feature type="domain" description="Protein kinase" evidence="9">
    <location>
        <begin position="1"/>
        <end position="277"/>
    </location>
</feature>
<dbReference type="Gene3D" id="1.10.510.10">
    <property type="entry name" value="Transferase(Phosphotransferase) domain 1"/>
    <property type="match status" value="2"/>
</dbReference>
<dbReference type="PANTHER" id="PTHR45637">
    <property type="entry name" value="FLIPPASE KINASE 1-RELATED"/>
    <property type="match status" value="1"/>
</dbReference>
<dbReference type="PROSITE" id="PS50011">
    <property type="entry name" value="PROTEIN_KINASE_DOM"/>
    <property type="match status" value="1"/>
</dbReference>
<comment type="catalytic activity">
    <reaction evidence="8">
        <text>L-seryl-[protein] + ATP = O-phospho-L-seryl-[protein] + ADP + H(+)</text>
        <dbReference type="Rhea" id="RHEA:17989"/>
        <dbReference type="Rhea" id="RHEA-COMP:9863"/>
        <dbReference type="Rhea" id="RHEA-COMP:11604"/>
        <dbReference type="ChEBI" id="CHEBI:15378"/>
        <dbReference type="ChEBI" id="CHEBI:29999"/>
        <dbReference type="ChEBI" id="CHEBI:30616"/>
        <dbReference type="ChEBI" id="CHEBI:83421"/>
        <dbReference type="ChEBI" id="CHEBI:456216"/>
        <dbReference type="EC" id="2.7.11.1"/>
    </reaction>
</comment>
<evidence type="ECO:0000256" key="6">
    <source>
        <dbReference type="ARBA" id="ARBA00022840"/>
    </source>
</evidence>
<evidence type="ECO:0000256" key="1">
    <source>
        <dbReference type="ARBA" id="ARBA00012513"/>
    </source>
</evidence>
<dbReference type="GO" id="GO:0004674">
    <property type="term" value="F:protein serine/threonine kinase activity"/>
    <property type="evidence" value="ECO:0007669"/>
    <property type="project" value="UniProtKB-KW"/>
</dbReference>
<reference evidence="10" key="1">
    <citation type="journal article" date="2011" name="PLoS Biol.">
        <title>Gene gain and loss during evolution of obligate parasitism in the white rust pathogen of Arabidopsis thaliana.</title>
        <authorList>
            <person name="Kemen E."/>
            <person name="Gardiner A."/>
            <person name="Schultz-Larsen T."/>
            <person name="Kemen A.C."/>
            <person name="Balmuth A.L."/>
            <person name="Robert-Seilaniantz A."/>
            <person name="Bailey K."/>
            <person name="Holub E."/>
            <person name="Studholme D.J."/>
            <person name="Maclean D."/>
            <person name="Jones J.D."/>
        </authorList>
    </citation>
    <scope>NUCLEOTIDE SEQUENCE</scope>
</reference>
<sequence>MNQIAMEQSVLAEAKHPFIISLIHTFHTIKYHYLIMPYCAGGSFLQLLYRQKDHRLSEDQACFYAAEVFIALEYLHLLGILVRDLKPENILVHESGHLMLSDFDLATRIHANPNVTHNQKRSSWFVARKVLRESLSPEGSVGGQKRRLVHRRRMSQCEYPFLDTETHFETADWREYAVVGTLDYMAPEVISDETYTSSIDWWAFGILLYEMMYSTTPFKGSSKQDTMENLLDLSKELAFPQDIDVSAEAKDLLWCLLNKNQDERMKDPQRIRQHPFFSKIKWPLIRHTKPPLKPILDQIGDSNLDELTKYDREIM</sequence>
<accession>F0W5J8</accession>
<reference evidence="10" key="2">
    <citation type="submission" date="2011-02" db="EMBL/GenBank/DDBJ databases">
        <authorList>
            <person name="MacLean D."/>
        </authorList>
    </citation>
    <scope>NUCLEOTIDE SEQUENCE</scope>
</reference>
<protein>
    <recommendedName>
        <fullName evidence="1">non-specific serine/threonine protein kinase</fullName>
        <ecNumber evidence="1">2.7.11.1</ecNumber>
    </recommendedName>
</protein>
<evidence type="ECO:0000256" key="5">
    <source>
        <dbReference type="ARBA" id="ARBA00022777"/>
    </source>
</evidence>
<name>F0W5J8_9STRA</name>
<dbReference type="InterPro" id="IPR000719">
    <property type="entry name" value="Prot_kinase_dom"/>
</dbReference>
<evidence type="ECO:0000256" key="4">
    <source>
        <dbReference type="ARBA" id="ARBA00022741"/>
    </source>
</evidence>
<keyword evidence="6" id="KW-0067">ATP-binding</keyword>
<evidence type="ECO:0000256" key="7">
    <source>
        <dbReference type="ARBA" id="ARBA00047899"/>
    </source>
</evidence>
<comment type="catalytic activity">
    <reaction evidence="7">
        <text>L-threonyl-[protein] + ATP = O-phospho-L-threonyl-[protein] + ADP + H(+)</text>
        <dbReference type="Rhea" id="RHEA:46608"/>
        <dbReference type="Rhea" id="RHEA-COMP:11060"/>
        <dbReference type="Rhea" id="RHEA-COMP:11605"/>
        <dbReference type="ChEBI" id="CHEBI:15378"/>
        <dbReference type="ChEBI" id="CHEBI:30013"/>
        <dbReference type="ChEBI" id="CHEBI:30616"/>
        <dbReference type="ChEBI" id="CHEBI:61977"/>
        <dbReference type="ChEBI" id="CHEBI:456216"/>
        <dbReference type="EC" id="2.7.11.1"/>
    </reaction>
</comment>
<dbReference type="FunFam" id="1.10.510.10:FF:000294">
    <property type="entry name" value="Serine/threonine-protein kinase OXI1"/>
    <property type="match status" value="1"/>
</dbReference>
<keyword evidence="2" id="KW-0723">Serine/threonine-protein kinase</keyword>
<evidence type="ECO:0000256" key="3">
    <source>
        <dbReference type="ARBA" id="ARBA00022679"/>
    </source>
</evidence>
<keyword evidence="5 10" id="KW-0418">Kinase</keyword>
<dbReference type="HOGENOM" id="CLU_000288_63_30_1"/>
<keyword evidence="4" id="KW-0547">Nucleotide-binding</keyword>
<organism evidence="10">
    <name type="scientific">Albugo laibachii Nc14</name>
    <dbReference type="NCBI Taxonomy" id="890382"/>
    <lineage>
        <taxon>Eukaryota</taxon>
        <taxon>Sar</taxon>
        <taxon>Stramenopiles</taxon>
        <taxon>Oomycota</taxon>
        <taxon>Peronosporomycetes</taxon>
        <taxon>Albuginales</taxon>
        <taxon>Albuginaceae</taxon>
        <taxon>Albugo</taxon>
    </lineage>
</organism>
<keyword evidence="3" id="KW-0808">Transferase</keyword>
<dbReference type="Pfam" id="PF00069">
    <property type="entry name" value="Pkinase"/>
    <property type="match status" value="2"/>
</dbReference>
<dbReference type="EC" id="2.7.11.1" evidence="1"/>
<evidence type="ECO:0000259" key="9">
    <source>
        <dbReference type="PROSITE" id="PS50011"/>
    </source>
</evidence>
<dbReference type="Gene3D" id="3.30.200.20">
    <property type="entry name" value="Phosphorylase Kinase, domain 1"/>
    <property type="match status" value="1"/>
</dbReference>
<dbReference type="GO" id="GO:0005524">
    <property type="term" value="F:ATP binding"/>
    <property type="evidence" value="ECO:0007669"/>
    <property type="project" value="UniProtKB-KW"/>
</dbReference>
<dbReference type="SUPFAM" id="SSF56112">
    <property type="entry name" value="Protein kinase-like (PK-like)"/>
    <property type="match status" value="1"/>
</dbReference>
<dbReference type="EMBL" id="FR824066">
    <property type="protein sequence ID" value="CCA16389.1"/>
    <property type="molecule type" value="Genomic_DNA"/>
</dbReference>
<dbReference type="SMART" id="SM00220">
    <property type="entry name" value="S_TKc"/>
    <property type="match status" value="1"/>
</dbReference>
<proteinExistence type="predicted"/>
<dbReference type="InterPro" id="IPR011009">
    <property type="entry name" value="Kinase-like_dom_sf"/>
</dbReference>
<gene>
    <name evidence="10" type="primary">AlNc14C21G2163</name>
    <name evidence="10" type="ORF">ALNC14_025320</name>
</gene>
<evidence type="ECO:0000256" key="2">
    <source>
        <dbReference type="ARBA" id="ARBA00022527"/>
    </source>
</evidence>
<evidence type="ECO:0000313" key="10">
    <source>
        <dbReference type="EMBL" id="CCA16389.1"/>
    </source>
</evidence>